<evidence type="ECO:0000313" key="2">
    <source>
        <dbReference type="Proteomes" id="UP001222325"/>
    </source>
</evidence>
<sequence>MSRPPSSMDVVEDVELEDDAPLAKRRRISDRDGCEAAHSSTCAILKKLWFSDGDIVLEIGKKLLKVHRKRLRCSEIFSDMLHLPQPSETDQIDGCPSVIMAGDALVDWEVTFDWIYHRSDFLSQAITFDILSGALRISTKYEIPDLRAWGRKQLTSRWPIDIVDMRLNALPHAAEAINLAQECAILEILPAAFYALSVQKFRCGADGGRSHMMLSPNDMRRFIAGREALQDVLMRILIDPLAEAGCTPDTGAGCTRCVLRRAAYWRTRLAPDARSPYGTWLVRELDAMLHDDAFAETLCTDCLHAHLRTVRWRLGRLRGAMPSFFLL</sequence>
<comment type="caution">
    <text evidence="1">The sequence shown here is derived from an EMBL/GenBank/DDBJ whole genome shotgun (WGS) entry which is preliminary data.</text>
</comment>
<accession>A0AAD6U013</accession>
<dbReference type="Proteomes" id="UP001222325">
    <property type="component" value="Unassembled WGS sequence"/>
</dbReference>
<organism evidence="1 2">
    <name type="scientific">Mycena belliarum</name>
    <dbReference type="NCBI Taxonomy" id="1033014"/>
    <lineage>
        <taxon>Eukaryota</taxon>
        <taxon>Fungi</taxon>
        <taxon>Dikarya</taxon>
        <taxon>Basidiomycota</taxon>
        <taxon>Agaricomycotina</taxon>
        <taxon>Agaricomycetes</taxon>
        <taxon>Agaricomycetidae</taxon>
        <taxon>Agaricales</taxon>
        <taxon>Marasmiineae</taxon>
        <taxon>Mycenaceae</taxon>
        <taxon>Mycena</taxon>
    </lineage>
</organism>
<evidence type="ECO:0000313" key="1">
    <source>
        <dbReference type="EMBL" id="KAJ7085441.1"/>
    </source>
</evidence>
<dbReference type="AlphaFoldDB" id="A0AAD6U013"/>
<evidence type="ECO:0008006" key="3">
    <source>
        <dbReference type="Google" id="ProtNLM"/>
    </source>
</evidence>
<reference evidence="1" key="1">
    <citation type="submission" date="2023-03" db="EMBL/GenBank/DDBJ databases">
        <title>Massive genome expansion in bonnet fungi (Mycena s.s.) driven by repeated elements and novel gene families across ecological guilds.</title>
        <authorList>
            <consortium name="Lawrence Berkeley National Laboratory"/>
            <person name="Harder C.B."/>
            <person name="Miyauchi S."/>
            <person name="Viragh M."/>
            <person name="Kuo A."/>
            <person name="Thoen E."/>
            <person name="Andreopoulos B."/>
            <person name="Lu D."/>
            <person name="Skrede I."/>
            <person name="Drula E."/>
            <person name="Henrissat B."/>
            <person name="Morin E."/>
            <person name="Kohler A."/>
            <person name="Barry K."/>
            <person name="LaButti K."/>
            <person name="Morin E."/>
            <person name="Salamov A."/>
            <person name="Lipzen A."/>
            <person name="Mereny Z."/>
            <person name="Hegedus B."/>
            <person name="Baldrian P."/>
            <person name="Stursova M."/>
            <person name="Weitz H."/>
            <person name="Taylor A."/>
            <person name="Grigoriev I.V."/>
            <person name="Nagy L.G."/>
            <person name="Martin F."/>
            <person name="Kauserud H."/>
        </authorList>
    </citation>
    <scope>NUCLEOTIDE SEQUENCE</scope>
    <source>
        <strain evidence="1">CBHHK173m</strain>
    </source>
</reference>
<dbReference type="EMBL" id="JARJCN010000034">
    <property type="protein sequence ID" value="KAJ7085441.1"/>
    <property type="molecule type" value="Genomic_DNA"/>
</dbReference>
<name>A0AAD6U013_9AGAR</name>
<gene>
    <name evidence="1" type="ORF">B0H15DRAFT_846944</name>
</gene>
<protein>
    <recommendedName>
        <fullName evidence="3">BTB domain-containing protein</fullName>
    </recommendedName>
</protein>
<keyword evidence="2" id="KW-1185">Reference proteome</keyword>
<proteinExistence type="predicted"/>